<evidence type="ECO:0000256" key="2">
    <source>
        <dbReference type="ARBA" id="ARBA00009677"/>
    </source>
</evidence>
<evidence type="ECO:0000256" key="3">
    <source>
        <dbReference type="ARBA" id="ARBA00014376"/>
    </source>
</evidence>
<keyword evidence="8" id="KW-0282">Flagellum</keyword>
<reference evidence="8 9" key="1">
    <citation type="submission" date="2018-05" db="EMBL/GenBank/DDBJ databases">
        <title>Salinimonas sp. HMF8227 Genome sequencing and assembly.</title>
        <authorList>
            <person name="Kang H."/>
            <person name="Kang J."/>
            <person name="Cha I."/>
            <person name="Kim H."/>
            <person name="Joh K."/>
        </authorList>
    </citation>
    <scope>NUCLEOTIDE SEQUENCE [LARGE SCALE GENOMIC DNA]</scope>
    <source>
        <strain evidence="8 9">HMF8227</strain>
    </source>
</reference>
<dbReference type="OrthoDB" id="9788334at2"/>
<keyword evidence="8" id="KW-0966">Cell projection</keyword>
<sequence>MAINLDRLTDFHHRAATVRKDRMELLAGNLANANTPGYKARDLDFKSAMQSARAEQSHSMSRTHDKHFSVEVRGAEEAMYRVPNQPDTGDGNTVDVQQERNAFLENAMRMQAGMTFLSGKLKGMKKAISGGGQA</sequence>
<dbReference type="KEGG" id="salh:HMF8227_00829"/>
<evidence type="ECO:0000313" key="9">
    <source>
        <dbReference type="Proteomes" id="UP000245728"/>
    </source>
</evidence>
<evidence type="ECO:0000256" key="6">
    <source>
        <dbReference type="PIRNR" id="PIRNR002889"/>
    </source>
</evidence>
<comment type="subunit">
    <text evidence="6">The basal body constitutes a major portion of the flagellar organelle and consists of a number of rings mounted on a central rod.</text>
</comment>
<evidence type="ECO:0000256" key="1">
    <source>
        <dbReference type="ARBA" id="ARBA00004117"/>
    </source>
</evidence>
<evidence type="ECO:0000256" key="5">
    <source>
        <dbReference type="ARBA" id="ARBA00024934"/>
    </source>
</evidence>
<comment type="similarity">
    <text evidence="2 6">Belongs to the flagella basal body rod proteins family.</text>
</comment>
<organism evidence="8 9">
    <name type="scientific">Saliniradius amylolyticus</name>
    <dbReference type="NCBI Taxonomy" id="2183582"/>
    <lineage>
        <taxon>Bacteria</taxon>
        <taxon>Pseudomonadati</taxon>
        <taxon>Pseudomonadota</taxon>
        <taxon>Gammaproteobacteria</taxon>
        <taxon>Alteromonadales</taxon>
        <taxon>Alteromonadaceae</taxon>
        <taxon>Saliniradius</taxon>
    </lineage>
</organism>
<dbReference type="PANTHER" id="PTHR30435:SF12">
    <property type="entry name" value="FLAGELLAR BASAL BODY ROD PROTEIN FLGB"/>
    <property type="match status" value="1"/>
</dbReference>
<protein>
    <recommendedName>
        <fullName evidence="3 6">Flagellar basal body rod protein FlgB</fullName>
    </recommendedName>
</protein>
<evidence type="ECO:0000313" key="8">
    <source>
        <dbReference type="EMBL" id="AWL11324.1"/>
    </source>
</evidence>
<keyword evidence="8" id="KW-0969">Cilium</keyword>
<evidence type="ECO:0000256" key="4">
    <source>
        <dbReference type="ARBA" id="ARBA00023143"/>
    </source>
</evidence>
<dbReference type="NCBIfam" id="TIGR01396">
    <property type="entry name" value="FlgB"/>
    <property type="match status" value="1"/>
</dbReference>
<comment type="function">
    <text evidence="5 6">Structural component of flagellum, the bacterial motility apparatus. Part of the rod structure of flagellar basal body.</text>
</comment>
<dbReference type="AlphaFoldDB" id="A0A2S2E108"/>
<gene>
    <name evidence="8" type="ORF">HMF8227_00829</name>
</gene>
<dbReference type="GO" id="GO:0071973">
    <property type="term" value="P:bacterial-type flagellum-dependent cell motility"/>
    <property type="evidence" value="ECO:0007669"/>
    <property type="project" value="InterPro"/>
</dbReference>
<dbReference type="Pfam" id="PF00460">
    <property type="entry name" value="Flg_bb_rod"/>
    <property type="match status" value="1"/>
</dbReference>
<keyword evidence="4 6" id="KW-0975">Bacterial flagellum</keyword>
<comment type="subcellular location">
    <subcellularLocation>
        <location evidence="1 6">Bacterial flagellum basal body</location>
    </subcellularLocation>
</comment>
<dbReference type="GO" id="GO:0030694">
    <property type="term" value="C:bacterial-type flagellum basal body, rod"/>
    <property type="evidence" value="ECO:0007669"/>
    <property type="project" value="InterPro"/>
</dbReference>
<dbReference type="InterPro" id="IPR006300">
    <property type="entry name" value="FlgB"/>
</dbReference>
<accession>A0A2S2E108</accession>
<name>A0A2S2E108_9ALTE</name>
<dbReference type="RefSeq" id="WP_109338983.1">
    <property type="nucleotide sequence ID" value="NZ_CP029347.1"/>
</dbReference>
<dbReference type="PIRSF" id="PIRSF002889">
    <property type="entry name" value="Rod_FlgB"/>
    <property type="match status" value="1"/>
</dbReference>
<feature type="domain" description="Flagellar basal body rod protein N-terminal" evidence="7">
    <location>
        <begin position="14"/>
        <end position="39"/>
    </location>
</feature>
<dbReference type="PANTHER" id="PTHR30435">
    <property type="entry name" value="FLAGELLAR PROTEIN"/>
    <property type="match status" value="1"/>
</dbReference>
<proteinExistence type="inferred from homology"/>
<dbReference type="Proteomes" id="UP000245728">
    <property type="component" value="Chromosome"/>
</dbReference>
<keyword evidence="9" id="KW-1185">Reference proteome</keyword>
<dbReference type="EMBL" id="CP029347">
    <property type="protein sequence ID" value="AWL11324.1"/>
    <property type="molecule type" value="Genomic_DNA"/>
</dbReference>
<dbReference type="InterPro" id="IPR001444">
    <property type="entry name" value="Flag_bb_rod_N"/>
</dbReference>
<evidence type="ECO:0000259" key="7">
    <source>
        <dbReference type="Pfam" id="PF00460"/>
    </source>
</evidence>